<dbReference type="PROSITE" id="PS50089">
    <property type="entry name" value="ZF_RING_2"/>
    <property type="match status" value="1"/>
</dbReference>
<evidence type="ECO:0000256" key="5">
    <source>
        <dbReference type="SAM" id="Coils"/>
    </source>
</evidence>
<evidence type="ECO:0000256" key="6">
    <source>
        <dbReference type="SAM" id="MobiDB-lite"/>
    </source>
</evidence>
<dbReference type="OrthoDB" id="6270329at2759"/>
<dbReference type="PANTHER" id="PTHR12109">
    <property type="entry name" value="RING FINGER PROTEIN 141-RELATED"/>
    <property type="match status" value="1"/>
</dbReference>
<feature type="domain" description="RING-type" evidence="7">
    <location>
        <begin position="4"/>
        <end position="48"/>
    </location>
</feature>
<dbReference type="InterPro" id="IPR017907">
    <property type="entry name" value="Znf_RING_CS"/>
</dbReference>
<accession>A0A5C3KN76</accession>
<keyword evidence="9" id="KW-1185">Reference proteome</keyword>
<dbReference type="InterPro" id="IPR001841">
    <property type="entry name" value="Znf_RING"/>
</dbReference>
<gene>
    <name evidence="8" type="ORF">FA15DRAFT_672237</name>
</gene>
<reference evidence="8 9" key="1">
    <citation type="journal article" date="2019" name="Nat. Ecol. Evol.">
        <title>Megaphylogeny resolves global patterns of mushroom evolution.</title>
        <authorList>
            <person name="Varga T."/>
            <person name="Krizsan K."/>
            <person name="Foldi C."/>
            <person name="Dima B."/>
            <person name="Sanchez-Garcia M."/>
            <person name="Sanchez-Ramirez S."/>
            <person name="Szollosi G.J."/>
            <person name="Szarkandi J.G."/>
            <person name="Papp V."/>
            <person name="Albert L."/>
            <person name="Andreopoulos W."/>
            <person name="Angelini C."/>
            <person name="Antonin V."/>
            <person name="Barry K.W."/>
            <person name="Bougher N.L."/>
            <person name="Buchanan P."/>
            <person name="Buyck B."/>
            <person name="Bense V."/>
            <person name="Catcheside P."/>
            <person name="Chovatia M."/>
            <person name="Cooper J."/>
            <person name="Damon W."/>
            <person name="Desjardin D."/>
            <person name="Finy P."/>
            <person name="Geml J."/>
            <person name="Haridas S."/>
            <person name="Hughes K."/>
            <person name="Justo A."/>
            <person name="Karasinski D."/>
            <person name="Kautmanova I."/>
            <person name="Kiss B."/>
            <person name="Kocsube S."/>
            <person name="Kotiranta H."/>
            <person name="LaButti K.M."/>
            <person name="Lechner B.E."/>
            <person name="Liimatainen K."/>
            <person name="Lipzen A."/>
            <person name="Lukacs Z."/>
            <person name="Mihaltcheva S."/>
            <person name="Morgado L.N."/>
            <person name="Niskanen T."/>
            <person name="Noordeloos M.E."/>
            <person name="Ohm R.A."/>
            <person name="Ortiz-Santana B."/>
            <person name="Ovrebo C."/>
            <person name="Racz N."/>
            <person name="Riley R."/>
            <person name="Savchenko A."/>
            <person name="Shiryaev A."/>
            <person name="Soop K."/>
            <person name="Spirin V."/>
            <person name="Szebenyi C."/>
            <person name="Tomsovsky M."/>
            <person name="Tulloss R.E."/>
            <person name="Uehling J."/>
            <person name="Grigoriev I.V."/>
            <person name="Vagvolgyi C."/>
            <person name="Papp T."/>
            <person name="Martin F.M."/>
            <person name="Miettinen O."/>
            <person name="Hibbett D.S."/>
            <person name="Nagy L.G."/>
        </authorList>
    </citation>
    <scope>NUCLEOTIDE SEQUENCE [LARGE SCALE GENOMIC DNA]</scope>
    <source>
        <strain evidence="8 9">CBS 121175</strain>
    </source>
</reference>
<evidence type="ECO:0000259" key="7">
    <source>
        <dbReference type="PROSITE" id="PS50089"/>
    </source>
</evidence>
<dbReference type="SUPFAM" id="SSF57850">
    <property type="entry name" value="RING/U-box"/>
    <property type="match status" value="1"/>
</dbReference>
<organism evidence="8 9">
    <name type="scientific">Coprinopsis marcescibilis</name>
    <name type="common">Agaric fungus</name>
    <name type="synonym">Psathyrella marcescibilis</name>
    <dbReference type="NCBI Taxonomy" id="230819"/>
    <lineage>
        <taxon>Eukaryota</taxon>
        <taxon>Fungi</taxon>
        <taxon>Dikarya</taxon>
        <taxon>Basidiomycota</taxon>
        <taxon>Agaricomycotina</taxon>
        <taxon>Agaricomycetes</taxon>
        <taxon>Agaricomycetidae</taxon>
        <taxon>Agaricales</taxon>
        <taxon>Agaricineae</taxon>
        <taxon>Psathyrellaceae</taxon>
        <taxon>Coprinopsis</taxon>
    </lineage>
</organism>
<dbReference type="GO" id="GO:0008270">
    <property type="term" value="F:zinc ion binding"/>
    <property type="evidence" value="ECO:0007669"/>
    <property type="project" value="UniProtKB-KW"/>
</dbReference>
<dbReference type="EMBL" id="ML210258">
    <property type="protein sequence ID" value="TFK21774.1"/>
    <property type="molecule type" value="Genomic_DNA"/>
</dbReference>
<dbReference type="InterPro" id="IPR013083">
    <property type="entry name" value="Znf_RING/FYVE/PHD"/>
</dbReference>
<feature type="region of interest" description="Disordered" evidence="6">
    <location>
        <begin position="219"/>
        <end position="258"/>
    </location>
</feature>
<dbReference type="Gene3D" id="3.30.40.10">
    <property type="entry name" value="Zinc/RING finger domain, C3HC4 (zinc finger)"/>
    <property type="match status" value="1"/>
</dbReference>
<keyword evidence="2 4" id="KW-0863">Zinc-finger</keyword>
<dbReference type="Pfam" id="PF13445">
    <property type="entry name" value="zf-RING_UBOX"/>
    <property type="match status" value="1"/>
</dbReference>
<feature type="compositionally biased region" description="Polar residues" evidence="6">
    <location>
        <begin position="219"/>
        <end position="231"/>
    </location>
</feature>
<dbReference type="SMART" id="SM00184">
    <property type="entry name" value="RING"/>
    <property type="match status" value="1"/>
</dbReference>
<name>A0A5C3KN76_COPMA</name>
<feature type="compositionally biased region" description="Polar residues" evidence="6">
    <location>
        <begin position="240"/>
        <end position="255"/>
    </location>
</feature>
<evidence type="ECO:0000256" key="4">
    <source>
        <dbReference type="PROSITE-ProRule" id="PRU00175"/>
    </source>
</evidence>
<dbReference type="STRING" id="230819.A0A5C3KN76"/>
<dbReference type="Proteomes" id="UP000307440">
    <property type="component" value="Unassembled WGS sequence"/>
</dbReference>
<proteinExistence type="predicted"/>
<keyword evidence="5" id="KW-0175">Coiled coil</keyword>
<evidence type="ECO:0000256" key="2">
    <source>
        <dbReference type="ARBA" id="ARBA00022771"/>
    </source>
</evidence>
<evidence type="ECO:0000313" key="9">
    <source>
        <dbReference type="Proteomes" id="UP000307440"/>
    </source>
</evidence>
<dbReference type="InterPro" id="IPR027370">
    <property type="entry name" value="Znf-RING_euk"/>
</dbReference>
<dbReference type="AlphaFoldDB" id="A0A5C3KN76"/>
<evidence type="ECO:0000313" key="8">
    <source>
        <dbReference type="EMBL" id="TFK21774.1"/>
    </source>
</evidence>
<dbReference type="InterPro" id="IPR047126">
    <property type="entry name" value="RNF141-like"/>
</dbReference>
<protein>
    <recommendedName>
        <fullName evidence="7">RING-type domain-containing protein</fullName>
    </recommendedName>
</protein>
<sequence length="290" mass="32144">MATCAICYDEFKRPVSLPCGHIFCTECIVNTIQAITPPRTLHTCPTCRVCYSIAPINAAAIPAHLRPFVTSSIRRVYLDAPIKEEAPSSSSTAPTDELARLRAENQTLRNHCLLWRRRAELHGAATLGLLDFSRMVRDQAVTLAQERDELKKECRSLKRKLDESVEQTPTTSQLPYFKISPAPSACPQLRNVLDNAPTISRRADKSRVTVSDLLDMSCASQSGTSQPSLDQFLSRPTLLDGSSTSTMPPTLTHRSISIPDRPVKRMRQADYDLPTSQMRSINASGTLNSF</sequence>
<evidence type="ECO:0000256" key="1">
    <source>
        <dbReference type="ARBA" id="ARBA00022723"/>
    </source>
</evidence>
<keyword evidence="3" id="KW-0862">Zinc</keyword>
<keyword evidence="1" id="KW-0479">Metal-binding</keyword>
<dbReference type="PROSITE" id="PS00518">
    <property type="entry name" value="ZF_RING_1"/>
    <property type="match status" value="1"/>
</dbReference>
<evidence type="ECO:0000256" key="3">
    <source>
        <dbReference type="ARBA" id="ARBA00022833"/>
    </source>
</evidence>
<feature type="coiled-coil region" evidence="5">
    <location>
        <begin position="140"/>
        <end position="167"/>
    </location>
</feature>